<dbReference type="EMBL" id="JADIKI010000023">
    <property type="protein sequence ID" value="MFK2855411.1"/>
    <property type="molecule type" value="Genomic_DNA"/>
</dbReference>
<organism evidence="2 3">
    <name type="scientific">Dyella humi</name>
    <dbReference type="NCBI Taxonomy" id="1770547"/>
    <lineage>
        <taxon>Bacteria</taxon>
        <taxon>Pseudomonadati</taxon>
        <taxon>Pseudomonadota</taxon>
        <taxon>Gammaproteobacteria</taxon>
        <taxon>Lysobacterales</taxon>
        <taxon>Rhodanobacteraceae</taxon>
        <taxon>Dyella</taxon>
    </lineage>
</organism>
<evidence type="ECO:0000259" key="1">
    <source>
        <dbReference type="SMART" id="SM00421"/>
    </source>
</evidence>
<comment type="caution">
    <text evidence="2">The sequence shown here is derived from an EMBL/GenBank/DDBJ whole genome shotgun (WGS) entry which is preliminary data.</text>
</comment>
<name>A0ABW8IJM3_9GAMM</name>
<reference evidence="2 3" key="1">
    <citation type="submission" date="2020-10" db="EMBL/GenBank/DDBJ databases">
        <title>Phylogeny of dyella-like bacteria.</title>
        <authorList>
            <person name="Fu J."/>
        </authorList>
    </citation>
    <scope>NUCLEOTIDE SEQUENCE [LARGE SCALE GENOMIC DNA]</scope>
    <source>
        <strain evidence="2 3">DHG40</strain>
    </source>
</reference>
<dbReference type="SMART" id="SM00421">
    <property type="entry name" value="HTH_LUXR"/>
    <property type="match status" value="1"/>
</dbReference>
<dbReference type="Proteomes" id="UP001620409">
    <property type="component" value="Unassembled WGS sequence"/>
</dbReference>
<dbReference type="InterPro" id="IPR000792">
    <property type="entry name" value="Tscrpt_reg_LuxR_C"/>
</dbReference>
<dbReference type="RefSeq" id="WP_380012218.1">
    <property type="nucleotide sequence ID" value="NZ_JADIKI010000023.1"/>
</dbReference>
<evidence type="ECO:0000313" key="3">
    <source>
        <dbReference type="Proteomes" id="UP001620409"/>
    </source>
</evidence>
<dbReference type="SUPFAM" id="SSF46894">
    <property type="entry name" value="C-terminal effector domain of the bipartite response regulators"/>
    <property type="match status" value="1"/>
</dbReference>
<protein>
    <submittedName>
        <fullName evidence="2">Helix-turn-helix transcriptional regulator</fullName>
    </submittedName>
</protein>
<feature type="domain" description="HTH luxR-type" evidence="1">
    <location>
        <begin position="320"/>
        <end position="377"/>
    </location>
</feature>
<sequence length="385" mass="41532">METLVADLYESALLPEQIPDVLARINRALDCDGLHLIGKDEETSSVFASVVIGERIAAAERDYLAHYHRIDPRLQIGLNTPTGMVVACHDVLDDHFVSGSEFYQDFLIPAGPRYVIGGNIYRTGGKNIHVALNHLIGRPEFSEEKRKEVGAYMFHLSRWAKHLFLADELRGAASSGFFALETLGQGILILDERSAVLFANQASQRLLGNVLTTRGFRTSWAPGAQLKAQFKATIRDRQARTRTLVHPIGGRPTPLVLSLLPLPRDRGMGVRMPSGMEVVSRVLDPALPGGIGVIPSASLVVLIREQVAVSPPGPGRYQRAFGLTPAEARLAVALAHGASPQGYADTAGLSIATVRTQIRALLAKTGAASLRALVVLLASLPRTSP</sequence>
<dbReference type="InterPro" id="IPR036388">
    <property type="entry name" value="WH-like_DNA-bd_sf"/>
</dbReference>
<proteinExistence type="predicted"/>
<accession>A0ABW8IJM3</accession>
<gene>
    <name evidence="2" type="ORF">ISP18_12485</name>
</gene>
<dbReference type="Gene3D" id="1.10.10.10">
    <property type="entry name" value="Winged helix-like DNA-binding domain superfamily/Winged helix DNA-binding domain"/>
    <property type="match status" value="1"/>
</dbReference>
<keyword evidence="3" id="KW-1185">Reference proteome</keyword>
<dbReference type="InterPro" id="IPR016032">
    <property type="entry name" value="Sig_transdc_resp-reg_C-effctor"/>
</dbReference>
<evidence type="ECO:0000313" key="2">
    <source>
        <dbReference type="EMBL" id="MFK2855411.1"/>
    </source>
</evidence>